<gene>
    <name evidence="1" type="ORF">QC762_0085800</name>
</gene>
<comment type="caution">
    <text evidence="1">The sequence shown here is derived from an EMBL/GenBank/DDBJ whole genome shotgun (WGS) entry which is preliminary data.</text>
</comment>
<name>A0ABR0GD49_9PEZI</name>
<dbReference type="EMBL" id="JAFFHA010000007">
    <property type="protein sequence ID" value="KAK4653648.1"/>
    <property type="molecule type" value="Genomic_DNA"/>
</dbReference>
<accession>A0ABR0GD49</accession>
<reference evidence="1 2" key="1">
    <citation type="journal article" date="2023" name="bioRxiv">
        <title>High-quality genome assemblies of four members of thePodospora anserinaspecies complex.</title>
        <authorList>
            <person name="Ament-Velasquez S.L."/>
            <person name="Vogan A.A."/>
            <person name="Wallerman O."/>
            <person name="Hartmann F."/>
            <person name="Gautier V."/>
            <person name="Silar P."/>
            <person name="Giraud T."/>
            <person name="Johannesson H."/>
        </authorList>
    </citation>
    <scope>NUCLEOTIDE SEQUENCE [LARGE SCALE GENOMIC DNA]</scope>
    <source>
        <strain evidence="1 2">CBS 415.72m</strain>
    </source>
</reference>
<dbReference type="GeneID" id="87903740"/>
<evidence type="ECO:0000313" key="1">
    <source>
        <dbReference type="EMBL" id="KAK4653648.1"/>
    </source>
</evidence>
<keyword evidence="2" id="KW-1185">Reference proteome</keyword>
<dbReference type="Proteomes" id="UP001323405">
    <property type="component" value="Unassembled WGS sequence"/>
</dbReference>
<proteinExistence type="predicted"/>
<protein>
    <submittedName>
        <fullName evidence="1">Uncharacterized protein</fullName>
    </submittedName>
</protein>
<organism evidence="1 2">
    <name type="scientific">Podospora pseudocomata</name>
    <dbReference type="NCBI Taxonomy" id="2093779"/>
    <lineage>
        <taxon>Eukaryota</taxon>
        <taxon>Fungi</taxon>
        <taxon>Dikarya</taxon>
        <taxon>Ascomycota</taxon>
        <taxon>Pezizomycotina</taxon>
        <taxon>Sordariomycetes</taxon>
        <taxon>Sordariomycetidae</taxon>
        <taxon>Sordariales</taxon>
        <taxon>Podosporaceae</taxon>
        <taxon>Podospora</taxon>
    </lineage>
</organism>
<evidence type="ECO:0000313" key="2">
    <source>
        <dbReference type="Proteomes" id="UP001323405"/>
    </source>
</evidence>
<sequence>MEGGRNPRIWLFQNGAVHGLTFSNFHLMISQRQADTNSQDQDAPRLAVLPDLRHRSAWHGAWWAWSGFSLAGHPSESSHIPRHPCASGRIVIDLQRIRTTSRQPRSWTRYRLGLPLHESTIERDKH</sequence>
<dbReference type="RefSeq" id="XP_062742623.1">
    <property type="nucleotide sequence ID" value="XM_062883989.1"/>
</dbReference>